<dbReference type="Proteomes" id="UP000221860">
    <property type="component" value="Unassembled WGS sequence"/>
</dbReference>
<gene>
    <name evidence="1" type="ORF">CJ301_03635</name>
</gene>
<dbReference type="AlphaFoldDB" id="A0A2G1MJ75"/>
<keyword evidence="2" id="KW-1185">Reference proteome</keyword>
<evidence type="ECO:0000313" key="1">
    <source>
        <dbReference type="EMBL" id="PHP28801.1"/>
    </source>
</evidence>
<accession>A0A2G1MJ75</accession>
<organism evidence="1 2">
    <name type="scientific">Limimaricola cinnabarinus</name>
    <dbReference type="NCBI Taxonomy" id="1125964"/>
    <lineage>
        <taxon>Bacteria</taxon>
        <taxon>Pseudomonadati</taxon>
        <taxon>Pseudomonadota</taxon>
        <taxon>Alphaproteobacteria</taxon>
        <taxon>Rhodobacterales</taxon>
        <taxon>Paracoccaceae</taxon>
        <taxon>Limimaricola</taxon>
    </lineage>
</organism>
<dbReference type="EMBL" id="NQWH01000004">
    <property type="protein sequence ID" value="PHP28801.1"/>
    <property type="molecule type" value="Genomic_DNA"/>
</dbReference>
<sequence>MQIAVDFTDFNESEGVDGMLYDRRAYDVDSGEEVDATQGGVRRETADGVLLDLPTARFTLATGSTTADGEILGNISSSVMVDGTLEDYESGSYYGIIGGDLDTGGEVVGVLVMTSDDPRYDGVTAQETGGFILYREAP</sequence>
<evidence type="ECO:0000313" key="2">
    <source>
        <dbReference type="Proteomes" id="UP000221860"/>
    </source>
</evidence>
<comment type="caution">
    <text evidence="1">The sequence shown here is derived from an EMBL/GenBank/DDBJ whole genome shotgun (WGS) entry which is preliminary data.</text>
</comment>
<name>A0A2G1MJ75_9RHOB</name>
<evidence type="ECO:0008006" key="3">
    <source>
        <dbReference type="Google" id="ProtNLM"/>
    </source>
</evidence>
<proteinExistence type="predicted"/>
<reference evidence="1 2" key="1">
    <citation type="submission" date="2017-08" db="EMBL/GenBank/DDBJ databases">
        <title>Draft Genome Sequence of Loktanella cinnabarina Strain XM1, Isolated from Coastal Surface Water.</title>
        <authorList>
            <person name="Ma R."/>
            <person name="Wang J."/>
            <person name="Wang Q."/>
            <person name="Ma Z."/>
            <person name="Li J."/>
            <person name="Chen L."/>
        </authorList>
    </citation>
    <scope>NUCLEOTIDE SEQUENCE [LARGE SCALE GENOMIC DNA]</scope>
    <source>
        <strain evidence="1 2">XM1</strain>
    </source>
</reference>
<dbReference type="OrthoDB" id="7739218at2"/>
<protein>
    <recommendedName>
        <fullName evidence="3">Transferrin-binding protein B C-lobe/N-lobe beta barrel domain-containing protein</fullName>
    </recommendedName>
</protein>